<keyword evidence="2 4" id="KW-0808">Transferase</keyword>
<dbReference type="GO" id="GO:0004015">
    <property type="term" value="F:adenosylmethionine-8-amino-7-oxononanoate transaminase activity"/>
    <property type="evidence" value="ECO:0007669"/>
    <property type="project" value="UniProtKB-EC"/>
</dbReference>
<reference evidence="4" key="1">
    <citation type="submission" date="2018-06" db="EMBL/GenBank/DDBJ databases">
        <authorList>
            <consortium name="Pathogen Informatics"/>
            <person name="Doyle S."/>
        </authorList>
    </citation>
    <scope>NUCLEOTIDE SEQUENCE [LARGE SCALE GENOMIC DNA]</scope>
    <source>
        <strain evidence="4">NCTC11421</strain>
    </source>
</reference>
<dbReference type="PANTHER" id="PTHR42684:SF17">
    <property type="entry name" value="ADENOSYLMETHIONINE-8-AMINO-7-OXONONANOATE AMINOTRANSFERASE"/>
    <property type="match status" value="1"/>
</dbReference>
<dbReference type="InterPro" id="IPR015424">
    <property type="entry name" value="PyrdxlP-dep_Trfase"/>
</dbReference>
<dbReference type="EMBL" id="UGRI01000001">
    <property type="protein sequence ID" value="SUA24404.1"/>
    <property type="molecule type" value="Genomic_DNA"/>
</dbReference>
<dbReference type="SUPFAM" id="SSF53383">
    <property type="entry name" value="PLP-dependent transferases"/>
    <property type="match status" value="1"/>
</dbReference>
<name>A0A378W1P9_NEIGO</name>
<dbReference type="AlphaFoldDB" id="A0A378W1P9"/>
<accession>A0A378W1P9</accession>
<proteinExistence type="predicted"/>
<keyword evidence="1 4" id="KW-0032">Aminotransferase</keyword>
<dbReference type="Gene3D" id="3.90.1150.10">
    <property type="entry name" value="Aspartate Aminotransferase, domain 1"/>
    <property type="match status" value="1"/>
</dbReference>
<evidence type="ECO:0000256" key="3">
    <source>
        <dbReference type="ARBA" id="ARBA00022898"/>
    </source>
</evidence>
<dbReference type="InterPro" id="IPR015421">
    <property type="entry name" value="PyrdxlP-dep_Trfase_major"/>
</dbReference>
<dbReference type="Pfam" id="PF00202">
    <property type="entry name" value="Aminotran_3"/>
    <property type="match status" value="1"/>
</dbReference>
<dbReference type="InterPro" id="IPR015422">
    <property type="entry name" value="PyrdxlP-dep_Trfase_small"/>
</dbReference>
<dbReference type="GO" id="GO:0030170">
    <property type="term" value="F:pyridoxal phosphate binding"/>
    <property type="evidence" value="ECO:0007669"/>
    <property type="project" value="InterPro"/>
</dbReference>
<dbReference type="GO" id="GO:0009102">
    <property type="term" value="P:biotin biosynthetic process"/>
    <property type="evidence" value="ECO:0007669"/>
    <property type="project" value="TreeGrafter"/>
</dbReference>
<protein>
    <submittedName>
        <fullName evidence="4">Adenosylmethionine-8-amino-7-oxononanoate aminotransferase</fullName>
        <ecNumber evidence="4">2.6.1.62</ecNumber>
    </submittedName>
</protein>
<dbReference type="PANTHER" id="PTHR42684">
    <property type="entry name" value="ADENOSYLMETHIONINE-8-AMINO-7-OXONONANOATE AMINOTRANSFERASE"/>
    <property type="match status" value="1"/>
</dbReference>
<evidence type="ECO:0000256" key="1">
    <source>
        <dbReference type="ARBA" id="ARBA00022576"/>
    </source>
</evidence>
<organism evidence="4">
    <name type="scientific">Neisseria gonorrhoeae</name>
    <dbReference type="NCBI Taxonomy" id="485"/>
    <lineage>
        <taxon>Bacteria</taxon>
        <taxon>Pseudomonadati</taxon>
        <taxon>Pseudomonadota</taxon>
        <taxon>Betaproteobacteria</taxon>
        <taxon>Neisseriales</taxon>
        <taxon>Neisseriaceae</taxon>
        <taxon>Neisseria</taxon>
    </lineage>
</organism>
<dbReference type="Gene3D" id="3.40.640.10">
    <property type="entry name" value="Type I PLP-dependent aspartate aminotransferase-like (Major domain)"/>
    <property type="match status" value="1"/>
</dbReference>
<sequence length="156" mass="17318">MYRQGFERRLYDAGGGNHFAKVTETISRGEAGVFMHGPTFMANPLACAVACASVKLLLSQDWQANIRRIESILKGRLKAAWDIRGVKDVRVLGAIGVIELEKGVDMARFQADCVAQGIWVRPFGRLVYLMPPYIISDGILTKLADKTVQILKEHSK</sequence>
<keyword evidence="3" id="KW-0663">Pyridoxal phosphate</keyword>
<evidence type="ECO:0000256" key="2">
    <source>
        <dbReference type="ARBA" id="ARBA00022679"/>
    </source>
</evidence>
<evidence type="ECO:0000313" key="4">
    <source>
        <dbReference type="EMBL" id="SUA24404.1"/>
    </source>
</evidence>
<dbReference type="InterPro" id="IPR005814">
    <property type="entry name" value="Aminotrans_3"/>
</dbReference>
<gene>
    <name evidence="4" type="primary">bioA_1</name>
    <name evidence="4" type="ORF">NCTC11421_02403</name>
</gene>
<dbReference type="EC" id="2.6.1.62" evidence="4"/>